<evidence type="ECO:0008006" key="3">
    <source>
        <dbReference type="Google" id="ProtNLM"/>
    </source>
</evidence>
<proteinExistence type="predicted"/>
<dbReference type="EMBL" id="CP041616">
    <property type="protein sequence ID" value="QDO88948.1"/>
    <property type="molecule type" value="Genomic_DNA"/>
</dbReference>
<reference evidence="1 2" key="1">
    <citation type="submission" date="2019-07" db="EMBL/GenBank/DDBJ databases">
        <title>complete genome sequencing of Ornithinimicrobium sp. H23M54.</title>
        <authorList>
            <person name="Bae J.-W."/>
            <person name="Lee S.-Y."/>
        </authorList>
    </citation>
    <scope>NUCLEOTIDE SEQUENCE [LARGE SCALE GENOMIC DNA]</scope>
    <source>
        <strain evidence="1 2">H23M54</strain>
    </source>
</reference>
<keyword evidence="2" id="KW-1185">Reference proteome</keyword>
<dbReference type="Proteomes" id="UP000315395">
    <property type="component" value="Chromosome"/>
</dbReference>
<name>A0A516GBS1_9MICO</name>
<evidence type="ECO:0000313" key="2">
    <source>
        <dbReference type="Proteomes" id="UP000315395"/>
    </source>
</evidence>
<protein>
    <recommendedName>
        <fullName evidence="3">DUF3558 domain-containing protein</fullName>
    </recommendedName>
</protein>
<evidence type="ECO:0000313" key="1">
    <source>
        <dbReference type="EMBL" id="QDO88948.1"/>
    </source>
</evidence>
<accession>A0A516GBS1</accession>
<organism evidence="1 2">
    <name type="scientific">Ornithinimicrobium ciconiae</name>
    <dbReference type="NCBI Taxonomy" id="2594265"/>
    <lineage>
        <taxon>Bacteria</taxon>
        <taxon>Bacillati</taxon>
        <taxon>Actinomycetota</taxon>
        <taxon>Actinomycetes</taxon>
        <taxon>Micrococcales</taxon>
        <taxon>Ornithinimicrobiaceae</taxon>
        <taxon>Ornithinimicrobium</taxon>
    </lineage>
</organism>
<dbReference type="RefSeq" id="WP_143783625.1">
    <property type="nucleotide sequence ID" value="NZ_CP041616.1"/>
</dbReference>
<dbReference type="KEGG" id="orz:FNH13_11965"/>
<sequence>MGAALLSVLVLTGCGGISDDERAQLHTDALDEGGCEDLLSGPAMGELTGSQGSFRLTEVGGVDACQALITKAGSRVTAVRLPASSWAQSQTLTFQDLLDPATSDPEITALVEKASGAGVSDDEACTLFAALSEATHPDAGSVVITTFPLGGLEVASAQACADGEFALLNIETAGSIELTDALRADLQAALDEIRPGEL</sequence>
<dbReference type="AlphaFoldDB" id="A0A516GBS1"/>
<gene>
    <name evidence="1" type="ORF">FNH13_11965</name>
</gene>